<dbReference type="Proteomes" id="UP000001645">
    <property type="component" value="Unplaced"/>
</dbReference>
<protein>
    <recommendedName>
        <fullName evidence="1">DAD domain-containing protein</fullName>
    </recommendedName>
</protein>
<evidence type="ECO:0000259" key="1">
    <source>
        <dbReference type="PROSITE" id="PS51231"/>
    </source>
</evidence>
<dbReference type="InterPro" id="IPR014767">
    <property type="entry name" value="DAD_dom"/>
</dbReference>
<reference evidence="2" key="3">
    <citation type="submission" date="2025-09" db="UniProtKB">
        <authorList>
            <consortium name="Ensembl"/>
        </authorList>
    </citation>
    <scope>IDENTIFICATION</scope>
</reference>
<sequence length="56" mass="6664">MDSLLEALQSGAAFRDRRKEHQGLKVNILFTFFFFFLNKAKIIMETFKEVLIFLCF</sequence>
<keyword evidence="3" id="KW-1185">Reference proteome</keyword>
<proteinExistence type="predicted"/>
<accession>A0A803Y6B9</accession>
<reference evidence="2" key="1">
    <citation type="journal article" date="2010" name="PLoS Biol.">
        <title>Multi-platform next-generation sequencing of the domestic turkey (Meleagris gallopavo): genome assembly and analysis.</title>
        <authorList>
            <person name="Dalloul R.A."/>
            <person name="Long J.A."/>
            <person name="Zimin A.V."/>
            <person name="Aslam L."/>
            <person name="Beal K."/>
            <person name="Blomberg L.A."/>
            <person name="Bouffard P."/>
            <person name="Burt D.W."/>
            <person name="Crasta O."/>
            <person name="Crooijmans R.P."/>
            <person name="Cooper K."/>
            <person name="Coulombe R.A."/>
            <person name="De S."/>
            <person name="Delany M.E."/>
            <person name="Dodgson J.B."/>
            <person name="Dong J.J."/>
            <person name="Evans C."/>
            <person name="Frederickson K.M."/>
            <person name="Flicek P."/>
            <person name="Florea L."/>
            <person name="Folkerts O."/>
            <person name="Groenen M.A."/>
            <person name="Harkins T.T."/>
            <person name="Herrero J."/>
            <person name="Hoffmann S."/>
            <person name="Megens H.J."/>
            <person name="Jiang A."/>
            <person name="de Jong P."/>
            <person name="Kaiser P."/>
            <person name="Kim H."/>
            <person name="Kim K.W."/>
            <person name="Kim S."/>
            <person name="Langenberger D."/>
            <person name="Lee M.K."/>
            <person name="Lee T."/>
            <person name="Mane S."/>
            <person name="Marcais G."/>
            <person name="Marz M."/>
            <person name="McElroy A.P."/>
            <person name="Modise T."/>
            <person name="Nefedov M."/>
            <person name="Notredame C."/>
            <person name="Paton I.R."/>
            <person name="Payne W.S."/>
            <person name="Pertea G."/>
            <person name="Prickett D."/>
            <person name="Puiu D."/>
            <person name="Qioa D."/>
            <person name="Raineri E."/>
            <person name="Ruffier M."/>
            <person name="Salzberg S.L."/>
            <person name="Schatz M.C."/>
            <person name="Scheuring C."/>
            <person name="Schmidt C.J."/>
            <person name="Schroeder S."/>
            <person name="Searle S.M."/>
            <person name="Smith E.J."/>
            <person name="Smith J."/>
            <person name="Sonstegard T.S."/>
            <person name="Stadler P.F."/>
            <person name="Tafer H."/>
            <person name="Tu Z.J."/>
            <person name="Van Tassell C.P."/>
            <person name="Vilella A.J."/>
            <person name="Williams K.P."/>
            <person name="Yorke J.A."/>
            <person name="Zhang L."/>
            <person name="Zhang H.B."/>
            <person name="Zhang X."/>
            <person name="Zhang Y."/>
            <person name="Reed K.M."/>
        </authorList>
    </citation>
    <scope>NUCLEOTIDE SEQUENCE [LARGE SCALE GENOMIC DNA]</scope>
</reference>
<name>A0A803Y6B9_MELGA</name>
<evidence type="ECO:0000313" key="3">
    <source>
        <dbReference type="Proteomes" id="UP000001645"/>
    </source>
</evidence>
<organism evidence="2 3">
    <name type="scientific">Meleagris gallopavo</name>
    <name type="common">Wild turkey</name>
    <dbReference type="NCBI Taxonomy" id="9103"/>
    <lineage>
        <taxon>Eukaryota</taxon>
        <taxon>Metazoa</taxon>
        <taxon>Chordata</taxon>
        <taxon>Craniata</taxon>
        <taxon>Vertebrata</taxon>
        <taxon>Euteleostomi</taxon>
        <taxon>Archelosauria</taxon>
        <taxon>Archosauria</taxon>
        <taxon>Dinosauria</taxon>
        <taxon>Saurischia</taxon>
        <taxon>Theropoda</taxon>
        <taxon>Coelurosauria</taxon>
        <taxon>Aves</taxon>
        <taxon>Neognathae</taxon>
        <taxon>Galloanserae</taxon>
        <taxon>Galliformes</taxon>
        <taxon>Phasianidae</taxon>
        <taxon>Meleagridinae</taxon>
        <taxon>Meleagris</taxon>
    </lineage>
</organism>
<reference evidence="2" key="2">
    <citation type="submission" date="2025-08" db="UniProtKB">
        <authorList>
            <consortium name="Ensembl"/>
        </authorList>
    </citation>
    <scope>IDENTIFICATION</scope>
</reference>
<dbReference type="PROSITE" id="PS51231">
    <property type="entry name" value="DAD"/>
    <property type="match status" value="1"/>
</dbReference>
<evidence type="ECO:0000313" key="2">
    <source>
        <dbReference type="Ensembl" id="ENSMGAP00000027316.1"/>
    </source>
</evidence>
<dbReference type="InParanoid" id="A0A803Y6B9"/>
<dbReference type="Ensembl" id="ENSMGAT00000023536.1">
    <property type="protein sequence ID" value="ENSMGAP00000027316.1"/>
    <property type="gene ID" value="ENSMGAG00000022476.1"/>
</dbReference>
<feature type="domain" description="DAD" evidence="1">
    <location>
        <begin position="1"/>
        <end position="26"/>
    </location>
</feature>
<dbReference type="AlphaFoldDB" id="A0A803Y6B9"/>